<organism evidence="1 2">
    <name type="scientific">Weissella soli</name>
    <dbReference type="NCBI Taxonomy" id="155866"/>
    <lineage>
        <taxon>Bacteria</taxon>
        <taxon>Bacillati</taxon>
        <taxon>Bacillota</taxon>
        <taxon>Bacilli</taxon>
        <taxon>Lactobacillales</taxon>
        <taxon>Lactobacillaceae</taxon>
        <taxon>Weissella</taxon>
    </lineage>
</organism>
<dbReference type="GeneID" id="94545932"/>
<dbReference type="Proteomes" id="UP000254912">
    <property type="component" value="Unassembled WGS sequence"/>
</dbReference>
<proteinExistence type="predicted"/>
<dbReference type="Gene3D" id="3.30.429.10">
    <property type="entry name" value="Macrophage Migration Inhibitory Factor"/>
    <property type="match status" value="1"/>
</dbReference>
<dbReference type="InterPro" id="IPR037479">
    <property type="entry name" value="Tauto_MSAD"/>
</dbReference>
<dbReference type="PANTHER" id="PTHR38460:SF1">
    <property type="entry name" value="TAUTOMERASE YOLI-RELATED"/>
    <property type="match status" value="1"/>
</dbReference>
<reference evidence="1 2" key="1">
    <citation type="submission" date="2018-07" db="EMBL/GenBank/DDBJ databases">
        <title>Genomic Encyclopedia of Type Strains, Phase III (KMG-III): the genomes of soil and plant-associated and newly described type strains.</title>
        <authorList>
            <person name="Whitman W."/>
        </authorList>
    </citation>
    <scope>NUCLEOTIDE SEQUENCE [LARGE SCALE GENOMIC DNA]</scope>
    <source>
        <strain evidence="1 2">CECT 7031</strain>
    </source>
</reference>
<dbReference type="RefSeq" id="WP_070229999.1">
    <property type="nucleotide sequence ID" value="NZ_BJYO01000002.1"/>
</dbReference>
<dbReference type="AlphaFoldDB" id="A0A288QMH7"/>
<evidence type="ECO:0000313" key="1">
    <source>
        <dbReference type="EMBL" id="RDL11935.1"/>
    </source>
</evidence>
<dbReference type="KEGG" id="wso:WSWS_00730"/>
<protein>
    <submittedName>
        <fullName evidence="1">Tautomerase-like protein</fullName>
    </submittedName>
</protein>
<evidence type="ECO:0000313" key="2">
    <source>
        <dbReference type="Proteomes" id="UP000254912"/>
    </source>
</evidence>
<dbReference type="SUPFAM" id="SSF55331">
    <property type="entry name" value="Tautomerase/MIF"/>
    <property type="match status" value="1"/>
</dbReference>
<name>A0A288QMH7_9LACO</name>
<keyword evidence="2" id="KW-1185">Reference proteome</keyword>
<dbReference type="InterPro" id="IPR014347">
    <property type="entry name" value="Tautomerase/MIF_sf"/>
</dbReference>
<comment type="caution">
    <text evidence="1">The sequence shown here is derived from an EMBL/GenBank/DDBJ whole genome shotgun (WGS) entry which is preliminary data.</text>
</comment>
<dbReference type="EMBL" id="QRAS01000001">
    <property type="protein sequence ID" value="RDL11935.1"/>
    <property type="molecule type" value="Genomic_DNA"/>
</dbReference>
<gene>
    <name evidence="1" type="ORF">DFP99_0359</name>
</gene>
<dbReference type="Pfam" id="PF14552">
    <property type="entry name" value="Tautomerase_2"/>
    <property type="match status" value="1"/>
</dbReference>
<accession>A0A288QMH7</accession>
<dbReference type="PANTHER" id="PTHR38460">
    <property type="entry name" value="TAUTOMERASE YOLI-RELATED"/>
    <property type="match status" value="1"/>
</dbReference>
<sequence length="129" mass="14771">MPLMRIDVIKGHDEAYLKQLLDIAYEVQLETFGTPQGDRYQVLTQHEPFEMQILDTGLGIERSKDLVVFNLVSRPRTTKAKVAFYDQLATRLHEELGLRKEDLVVSLIGNHDDDWSFGHGEAQFLTGKL</sequence>